<dbReference type="HOGENOM" id="CLU_2658702_0_0_1"/>
<dbReference type="Gramene" id="OMERI08G08170.1">
    <property type="protein sequence ID" value="OMERI08G08170.1"/>
    <property type="gene ID" value="OMERI08G08170"/>
</dbReference>
<evidence type="ECO:0008006" key="4">
    <source>
        <dbReference type="Google" id="ProtNLM"/>
    </source>
</evidence>
<dbReference type="AlphaFoldDB" id="A0A0E0EJX7"/>
<name>A0A0E0EJX7_9ORYZ</name>
<sequence length="76" mass="8593">MPTEVSLGRRIGAWEAPGFRRRRAQGATWPKRSKEQMARWWLIPREDDEVGSGAVDGQTVGEPAVATSEPRRKMML</sequence>
<feature type="region of interest" description="Disordered" evidence="1">
    <location>
        <begin position="50"/>
        <end position="76"/>
    </location>
</feature>
<evidence type="ECO:0000313" key="3">
    <source>
        <dbReference type="Proteomes" id="UP000008021"/>
    </source>
</evidence>
<evidence type="ECO:0000256" key="1">
    <source>
        <dbReference type="SAM" id="MobiDB-lite"/>
    </source>
</evidence>
<dbReference type="Proteomes" id="UP000008021">
    <property type="component" value="Chromosome 8"/>
</dbReference>
<reference evidence="2" key="2">
    <citation type="submission" date="2018-05" db="EMBL/GenBank/DDBJ databases">
        <title>OmerRS3 (Oryza meridionalis Reference Sequence Version 3).</title>
        <authorList>
            <person name="Zhang J."/>
            <person name="Kudrna D."/>
            <person name="Lee S."/>
            <person name="Talag J."/>
            <person name="Welchert J."/>
            <person name="Wing R.A."/>
        </authorList>
    </citation>
    <scope>NUCLEOTIDE SEQUENCE [LARGE SCALE GENOMIC DNA]</scope>
    <source>
        <strain evidence="2">cv. OR44</strain>
    </source>
</reference>
<dbReference type="EnsemblPlants" id="OMERI08G08170.1">
    <property type="protein sequence ID" value="OMERI08G08170.1"/>
    <property type="gene ID" value="OMERI08G08170"/>
</dbReference>
<protein>
    <recommendedName>
        <fullName evidence="4">DUF834 domain-containing protein</fullName>
    </recommendedName>
</protein>
<organism evidence="2">
    <name type="scientific">Oryza meridionalis</name>
    <dbReference type="NCBI Taxonomy" id="40149"/>
    <lineage>
        <taxon>Eukaryota</taxon>
        <taxon>Viridiplantae</taxon>
        <taxon>Streptophyta</taxon>
        <taxon>Embryophyta</taxon>
        <taxon>Tracheophyta</taxon>
        <taxon>Spermatophyta</taxon>
        <taxon>Magnoliopsida</taxon>
        <taxon>Liliopsida</taxon>
        <taxon>Poales</taxon>
        <taxon>Poaceae</taxon>
        <taxon>BOP clade</taxon>
        <taxon>Oryzoideae</taxon>
        <taxon>Oryzeae</taxon>
        <taxon>Oryzinae</taxon>
        <taxon>Oryza</taxon>
    </lineage>
</organism>
<proteinExistence type="predicted"/>
<evidence type="ECO:0000313" key="2">
    <source>
        <dbReference type="EnsemblPlants" id="OMERI08G08170.1"/>
    </source>
</evidence>
<accession>A0A0E0EJX7</accession>
<reference evidence="2" key="1">
    <citation type="submission" date="2015-04" db="UniProtKB">
        <authorList>
            <consortium name="EnsemblPlants"/>
        </authorList>
    </citation>
    <scope>IDENTIFICATION</scope>
</reference>
<keyword evidence="3" id="KW-1185">Reference proteome</keyword>